<keyword evidence="1" id="KW-0175">Coiled coil</keyword>
<dbReference type="Pfam" id="PF00646">
    <property type="entry name" value="F-box"/>
    <property type="match status" value="1"/>
</dbReference>
<sequence length="516" mass="59886">MAAEPSALPEDLQTEVLRRLPPHVLAATRRVCKAWRDLVDARLRGHLLSRSVRGIFLNYAELKFSEFFSRPSAGPAICGGLDFLPCHGVKVEDHCNGLLLCGDGGERDYVVNPATRRWARLPPRPRLRRRGFGHSAYLAFDPAVSPHYKVFLIPRLPVPSASRKSDGNRLLQSEWPPVSYMLHAFSSTTRRWDKMTFLRQGKAAGILANMGSYLWYGSYNAVYWGGALYFSCQHGYLTRMSFSDRTYKAVRLPGGNEFETYHSHHYLGRSHRGVYCAKKNGRLGLQLWHLDQSRDRIEWVLLNDIELETFPRKFHASEEDHAQQTRGQWILQDVNYRKVLQEYYPNGYENYAAPLEEKYNWNSDEDNLLDHIEDATEGNHIGGYCVLGFHPYKEIVYLRLSIGRGVAYDWNNSKFQDLGSLQPKYHDDMDQWIETSFTYTPCWMGKFPGNELESQLEDEKLARRELKLQLESQLEDDDNFTYTCVDEYEMRKLRGHTKRAKDSAAKIRRRHRNTGR</sequence>
<evidence type="ECO:0000256" key="1">
    <source>
        <dbReference type="SAM" id="Coils"/>
    </source>
</evidence>
<dbReference type="InterPro" id="IPR036047">
    <property type="entry name" value="F-box-like_dom_sf"/>
</dbReference>
<dbReference type="AlphaFoldDB" id="A0AAD8U0H5"/>
<accession>A0AAD8U0H5</accession>
<evidence type="ECO:0000256" key="2">
    <source>
        <dbReference type="SAM" id="MobiDB-lite"/>
    </source>
</evidence>
<evidence type="ECO:0000259" key="3">
    <source>
        <dbReference type="PROSITE" id="PS50181"/>
    </source>
</evidence>
<dbReference type="PROSITE" id="PS50181">
    <property type="entry name" value="FBOX"/>
    <property type="match status" value="1"/>
</dbReference>
<dbReference type="PANTHER" id="PTHR34591">
    <property type="entry name" value="OS03G0653100 PROTEIN-RELATED"/>
    <property type="match status" value="1"/>
</dbReference>
<evidence type="ECO:0000313" key="4">
    <source>
        <dbReference type="EMBL" id="KAK1696412.1"/>
    </source>
</evidence>
<dbReference type="InterPro" id="IPR001810">
    <property type="entry name" value="F-box_dom"/>
</dbReference>
<dbReference type="PANTHER" id="PTHR34591:SF22">
    <property type="entry name" value="F-BOX DOMAIN-CONTAINING PROTEIN"/>
    <property type="match status" value="1"/>
</dbReference>
<feature type="region of interest" description="Disordered" evidence="2">
    <location>
        <begin position="497"/>
        <end position="516"/>
    </location>
</feature>
<evidence type="ECO:0000313" key="5">
    <source>
        <dbReference type="Proteomes" id="UP001231189"/>
    </source>
</evidence>
<feature type="coiled-coil region" evidence="1">
    <location>
        <begin position="449"/>
        <end position="476"/>
    </location>
</feature>
<reference evidence="4" key="1">
    <citation type="submission" date="2023-07" db="EMBL/GenBank/DDBJ databases">
        <title>A chromosome-level genome assembly of Lolium multiflorum.</title>
        <authorList>
            <person name="Chen Y."/>
            <person name="Copetti D."/>
            <person name="Kolliker R."/>
            <person name="Studer B."/>
        </authorList>
    </citation>
    <scope>NUCLEOTIDE SEQUENCE</scope>
    <source>
        <strain evidence="4">02402/16</strain>
        <tissue evidence="4">Leaf</tissue>
    </source>
</reference>
<protein>
    <recommendedName>
        <fullName evidence="3">F-box domain-containing protein</fullName>
    </recommendedName>
</protein>
<gene>
    <name evidence="4" type="ORF">QYE76_013109</name>
</gene>
<name>A0AAD8U0H5_LOLMU</name>
<feature type="domain" description="F-box" evidence="3">
    <location>
        <begin position="2"/>
        <end position="51"/>
    </location>
</feature>
<dbReference type="SMART" id="SM00256">
    <property type="entry name" value="FBOX"/>
    <property type="match status" value="1"/>
</dbReference>
<feature type="compositionally biased region" description="Basic residues" evidence="2">
    <location>
        <begin position="506"/>
        <end position="516"/>
    </location>
</feature>
<dbReference type="EMBL" id="JAUUTY010000001">
    <property type="protein sequence ID" value="KAK1696412.1"/>
    <property type="molecule type" value="Genomic_DNA"/>
</dbReference>
<comment type="caution">
    <text evidence="4">The sequence shown here is derived from an EMBL/GenBank/DDBJ whole genome shotgun (WGS) entry which is preliminary data.</text>
</comment>
<dbReference type="Proteomes" id="UP001231189">
    <property type="component" value="Unassembled WGS sequence"/>
</dbReference>
<proteinExistence type="predicted"/>
<dbReference type="Gene3D" id="1.20.1280.50">
    <property type="match status" value="1"/>
</dbReference>
<dbReference type="SUPFAM" id="SSF81383">
    <property type="entry name" value="F-box domain"/>
    <property type="match status" value="1"/>
</dbReference>
<organism evidence="4 5">
    <name type="scientific">Lolium multiflorum</name>
    <name type="common">Italian ryegrass</name>
    <name type="synonym">Lolium perenne subsp. multiflorum</name>
    <dbReference type="NCBI Taxonomy" id="4521"/>
    <lineage>
        <taxon>Eukaryota</taxon>
        <taxon>Viridiplantae</taxon>
        <taxon>Streptophyta</taxon>
        <taxon>Embryophyta</taxon>
        <taxon>Tracheophyta</taxon>
        <taxon>Spermatophyta</taxon>
        <taxon>Magnoliopsida</taxon>
        <taxon>Liliopsida</taxon>
        <taxon>Poales</taxon>
        <taxon>Poaceae</taxon>
        <taxon>BOP clade</taxon>
        <taxon>Pooideae</taxon>
        <taxon>Poodae</taxon>
        <taxon>Poeae</taxon>
        <taxon>Poeae Chloroplast Group 2 (Poeae type)</taxon>
        <taxon>Loliodinae</taxon>
        <taxon>Loliinae</taxon>
        <taxon>Lolium</taxon>
    </lineage>
</organism>
<keyword evidence="5" id="KW-1185">Reference proteome</keyword>